<accession>A0ABM1LTY7</accession>
<reference evidence="11" key="1">
    <citation type="journal article" date="2012" name="Nat. Commun.">
        <title>The genome of Prunus mume.</title>
        <authorList>
            <person name="Zhang Q."/>
            <person name="Chen W."/>
            <person name="Sun L."/>
            <person name="Zhao F."/>
            <person name="Huang B."/>
            <person name="Yang W."/>
            <person name="Tao Y."/>
            <person name="Wang J."/>
            <person name="Yuan Z."/>
            <person name="Fan G."/>
            <person name="Xing Z."/>
            <person name="Han C."/>
            <person name="Pan H."/>
            <person name="Zhong X."/>
            <person name="Shi W."/>
            <person name="Liang X."/>
            <person name="Du D."/>
            <person name="Sun F."/>
            <person name="Xu Z."/>
            <person name="Hao R."/>
            <person name="Lv T."/>
            <person name="Lv Y."/>
            <person name="Zheng Z."/>
            <person name="Sun M."/>
            <person name="Luo L."/>
            <person name="Cai M."/>
            <person name="Gao Y."/>
            <person name="Wang J."/>
            <person name="Yin Y."/>
            <person name="Xu X."/>
            <person name="Cheng T."/>
            <person name="Wang J."/>
        </authorList>
    </citation>
    <scope>NUCLEOTIDE SEQUENCE [LARGE SCALE GENOMIC DNA]</scope>
</reference>
<keyword evidence="4" id="KW-0378">Hydrolase</keyword>
<keyword evidence="9" id="KW-0812">Transmembrane</keyword>
<dbReference type="SUPFAM" id="SSF52540">
    <property type="entry name" value="P-loop containing nucleoside triphosphate hydrolases"/>
    <property type="match status" value="1"/>
</dbReference>
<evidence type="ECO:0000256" key="2">
    <source>
        <dbReference type="ARBA" id="ARBA00022614"/>
    </source>
</evidence>
<dbReference type="Gene3D" id="1.10.8.430">
    <property type="entry name" value="Helical domain of apoptotic protease-activating factors"/>
    <property type="match status" value="1"/>
</dbReference>
<keyword evidence="5" id="KW-0611">Plant defense</keyword>
<sequence>MYFCSFECLYVEFLCFSLLKYKTYISFPVLSVSLLFWVFTAAADCQMALSTQRDSAFLPSPDQSAPQSNHDVFLSFRGEDTRNSFVSHLYHELQLRGIKTFKDDPKLERGTAISSGLFNAIEESRLAIVVLSPNYASSSWCLDELTEILQCMKPKGTILPVFYRVDPSDVRKQSGSFACAFAEHEERFREDRERVKSWRTALTEVANLSGFDSKNECERKLIENIVEWVWEKVHHRFKLLDSKGLVGMKFIREQVDLLLAHSTDDVRFIGIWGMGGIGKTTIAQLVYDSISTHFEVSCFLANVREVSQRGNLVHLQRQLLSPILKDQITQVWDEQWGTSVIKKCLYNKKVLLILDDVSESSHLEKLAGEKDWFGKGSIIIITTRDKRLLVKHDIHISYKVEALGNDDALELFSWNAFKKNEPEEGYLELSKGFVNYARGLPLALKLLGCLVYKRDQYEWKSELDKLQKIPNSQIIDLLKISYDGLDEMNKDIFLDVAFFHKGMFKERVVERLDCCGLCGHIGINALVQKSLLTIDISNNTVEMHDLIQEMALEIVRRECPDEPGRRSRLCNCDDISHVFINNTATYKIKGIALRMARLEMADWNCEAFSKMCNLKVLEFDNVIISSSPRILPNSLRIIKWSWYPSKFLPSSFQPNFLIALKMRESKLVRLWDGRKDLPNLKKMKLFGSKNLTTTPDFSGVPNLELLDFQFCKNLVEIHPSIANLKCLKSLDLGYCSKLKKIPEFSRQMKNLSTLNLSGMSIEKLSSSIGCLVGLTDLSLQYCKNLAGLPSEICNLKSLTDLSLQYCKNLAGLPSEICNLKSLTHLEVSGCSKIDKFPENMGEMECLHTLHLNGTAIRQLPRCIVGLKKLRDLSLDGRSGSQPNKSRFWWGLPRLNGRKAFVLASLDGLFSLKYLDLSNCGVCEGDLPSDIGCLSSLEKLSLSGNNFVSLPASIGCLSKIKSFWVNGCQSLEQLPDLSKLISLVDINIANCTSLKMLPHLSSNCSLKNRIHFNCANCFVLVDNEGCDSIILKMLQRYLQPRVLRFIRPLYGFTILTPGRKIPEWFSNQSLGDSLTVELPTTWMGIAFCVVFEVQANLSDVHYVRINCSPQGMRTHGVFPKEFTIFDVVSDHLWVIYVSRIQSEKICGQIKFLFTTYYSHQDIMLEHKKSCVKKCGFRLVHEQDVEQLNQIMMNKSVIKSTTTCPTKSADAQGQHHHDDEEASPSGSGSSHKKSLFCNTYALSKKADQDELNDVVDEARPRKRKKIDAIGTNL</sequence>
<dbReference type="InterPro" id="IPR044974">
    <property type="entry name" value="Disease_R_plants"/>
</dbReference>
<dbReference type="InterPro" id="IPR027417">
    <property type="entry name" value="P-loop_NTPase"/>
</dbReference>
<evidence type="ECO:0000256" key="3">
    <source>
        <dbReference type="ARBA" id="ARBA00022737"/>
    </source>
</evidence>
<dbReference type="PANTHER" id="PTHR11017">
    <property type="entry name" value="LEUCINE-RICH REPEAT-CONTAINING PROTEIN"/>
    <property type="match status" value="1"/>
</dbReference>
<dbReference type="SUPFAM" id="SSF52058">
    <property type="entry name" value="L domain-like"/>
    <property type="match status" value="2"/>
</dbReference>
<protein>
    <recommendedName>
        <fullName evidence="1">ADP-ribosyl cyclase/cyclic ADP-ribose hydrolase</fullName>
        <ecNumber evidence="1">3.2.2.6</ecNumber>
    </recommendedName>
</protein>
<evidence type="ECO:0000259" key="10">
    <source>
        <dbReference type="PROSITE" id="PS50104"/>
    </source>
</evidence>
<dbReference type="RefSeq" id="XP_016650864.1">
    <property type="nucleotide sequence ID" value="XM_016795378.1"/>
</dbReference>
<evidence type="ECO:0000256" key="9">
    <source>
        <dbReference type="SAM" id="Phobius"/>
    </source>
</evidence>
<dbReference type="SMART" id="SM00369">
    <property type="entry name" value="LRR_TYP"/>
    <property type="match status" value="4"/>
</dbReference>
<keyword evidence="6" id="KW-0520">NAD</keyword>
<proteinExistence type="predicted"/>
<dbReference type="InterPro" id="IPR001611">
    <property type="entry name" value="Leu-rich_rpt"/>
</dbReference>
<dbReference type="Gene3D" id="3.40.50.300">
    <property type="entry name" value="P-loop containing nucleotide triphosphate hydrolases"/>
    <property type="match status" value="1"/>
</dbReference>
<dbReference type="Gene3D" id="3.40.50.10140">
    <property type="entry name" value="Toll/interleukin-1 receptor homology (TIR) domain"/>
    <property type="match status" value="1"/>
</dbReference>
<dbReference type="Proteomes" id="UP000694861">
    <property type="component" value="Linkage group LG6"/>
</dbReference>
<evidence type="ECO:0000313" key="12">
    <source>
        <dbReference type="RefSeq" id="XP_016650864.1"/>
    </source>
</evidence>
<evidence type="ECO:0000256" key="6">
    <source>
        <dbReference type="ARBA" id="ARBA00023027"/>
    </source>
</evidence>
<dbReference type="Pfam" id="PF20160">
    <property type="entry name" value="C-JID"/>
    <property type="match status" value="1"/>
</dbReference>
<keyword evidence="2" id="KW-0433">Leucine-rich repeat</keyword>
<dbReference type="InterPro" id="IPR032675">
    <property type="entry name" value="LRR_dom_sf"/>
</dbReference>
<name>A0ABM1LTY7_PRUMU</name>
<dbReference type="SUPFAM" id="SSF52200">
    <property type="entry name" value="Toll/Interleukin receptor TIR domain"/>
    <property type="match status" value="1"/>
</dbReference>
<evidence type="ECO:0000256" key="1">
    <source>
        <dbReference type="ARBA" id="ARBA00011982"/>
    </source>
</evidence>
<dbReference type="InterPro" id="IPR055414">
    <property type="entry name" value="LRR_R13L4/SHOC2-like"/>
</dbReference>
<dbReference type="PANTHER" id="PTHR11017:SF527">
    <property type="entry name" value="TMV RESISTANCE PROTEIN N-LIKE"/>
    <property type="match status" value="1"/>
</dbReference>
<dbReference type="Pfam" id="PF23598">
    <property type="entry name" value="LRR_14"/>
    <property type="match status" value="2"/>
</dbReference>
<keyword evidence="9" id="KW-0472">Membrane</keyword>
<evidence type="ECO:0000256" key="4">
    <source>
        <dbReference type="ARBA" id="ARBA00022801"/>
    </source>
</evidence>
<dbReference type="InterPro" id="IPR045344">
    <property type="entry name" value="C-JID"/>
</dbReference>
<evidence type="ECO:0000256" key="7">
    <source>
        <dbReference type="ARBA" id="ARBA00047304"/>
    </source>
</evidence>
<dbReference type="InterPro" id="IPR003591">
    <property type="entry name" value="Leu-rich_rpt_typical-subtyp"/>
</dbReference>
<keyword evidence="11" id="KW-1185">Reference proteome</keyword>
<dbReference type="EC" id="3.2.2.6" evidence="1"/>
<dbReference type="SUPFAM" id="SSF46785">
    <property type="entry name" value="Winged helix' DNA-binding domain"/>
    <property type="match status" value="1"/>
</dbReference>
<feature type="domain" description="TIR" evidence="10">
    <location>
        <begin position="68"/>
        <end position="233"/>
    </location>
</feature>
<keyword evidence="9" id="KW-1133">Transmembrane helix</keyword>
<dbReference type="GeneID" id="103336581"/>
<feature type="transmembrane region" description="Helical" evidence="9">
    <location>
        <begin position="24"/>
        <end position="43"/>
    </location>
</feature>
<dbReference type="PROSITE" id="PS51450">
    <property type="entry name" value="LRR"/>
    <property type="match status" value="1"/>
</dbReference>
<dbReference type="Pfam" id="PF01582">
    <property type="entry name" value="TIR"/>
    <property type="match status" value="1"/>
</dbReference>
<dbReference type="Pfam" id="PF00931">
    <property type="entry name" value="NB-ARC"/>
    <property type="match status" value="1"/>
</dbReference>
<dbReference type="PROSITE" id="PS50104">
    <property type="entry name" value="TIR"/>
    <property type="match status" value="1"/>
</dbReference>
<dbReference type="InterPro" id="IPR036390">
    <property type="entry name" value="WH_DNA-bd_sf"/>
</dbReference>
<dbReference type="Gene3D" id="3.80.10.10">
    <property type="entry name" value="Ribonuclease Inhibitor"/>
    <property type="match status" value="3"/>
</dbReference>
<reference evidence="12" key="2">
    <citation type="submission" date="2025-08" db="UniProtKB">
        <authorList>
            <consortium name="RefSeq"/>
        </authorList>
    </citation>
    <scope>IDENTIFICATION</scope>
</reference>
<dbReference type="InterPro" id="IPR035897">
    <property type="entry name" value="Toll_tir_struct_dom_sf"/>
</dbReference>
<dbReference type="InterPro" id="IPR002182">
    <property type="entry name" value="NB-ARC"/>
</dbReference>
<organism evidence="11 12">
    <name type="scientific">Prunus mume</name>
    <name type="common">Japanese apricot</name>
    <name type="synonym">Armeniaca mume</name>
    <dbReference type="NCBI Taxonomy" id="102107"/>
    <lineage>
        <taxon>Eukaryota</taxon>
        <taxon>Viridiplantae</taxon>
        <taxon>Streptophyta</taxon>
        <taxon>Embryophyta</taxon>
        <taxon>Tracheophyta</taxon>
        <taxon>Spermatophyta</taxon>
        <taxon>Magnoliopsida</taxon>
        <taxon>eudicotyledons</taxon>
        <taxon>Gunneridae</taxon>
        <taxon>Pentapetalae</taxon>
        <taxon>rosids</taxon>
        <taxon>fabids</taxon>
        <taxon>Rosales</taxon>
        <taxon>Rosaceae</taxon>
        <taxon>Amygdaloideae</taxon>
        <taxon>Amygdaleae</taxon>
        <taxon>Prunus</taxon>
    </lineage>
</organism>
<keyword evidence="3" id="KW-0677">Repeat</keyword>
<feature type="region of interest" description="Disordered" evidence="8">
    <location>
        <begin position="1201"/>
        <end position="1231"/>
    </location>
</feature>
<dbReference type="InterPro" id="IPR000157">
    <property type="entry name" value="TIR_dom"/>
</dbReference>
<gene>
    <name evidence="12" type="primary">LOC103336581</name>
</gene>
<dbReference type="InterPro" id="IPR042197">
    <property type="entry name" value="Apaf_helical"/>
</dbReference>
<comment type="catalytic activity">
    <reaction evidence="7">
        <text>NAD(+) + H2O = ADP-D-ribose + nicotinamide + H(+)</text>
        <dbReference type="Rhea" id="RHEA:16301"/>
        <dbReference type="ChEBI" id="CHEBI:15377"/>
        <dbReference type="ChEBI" id="CHEBI:15378"/>
        <dbReference type="ChEBI" id="CHEBI:17154"/>
        <dbReference type="ChEBI" id="CHEBI:57540"/>
        <dbReference type="ChEBI" id="CHEBI:57967"/>
        <dbReference type="EC" id="3.2.2.6"/>
    </reaction>
    <physiologicalReaction direction="left-to-right" evidence="7">
        <dbReference type="Rhea" id="RHEA:16302"/>
    </physiologicalReaction>
</comment>
<dbReference type="Pfam" id="PF23282">
    <property type="entry name" value="WHD_ROQ1"/>
    <property type="match status" value="1"/>
</dbReference>
<dbReference type="InterPro" id="IPR058192">
    <property type="entry name" value="WHD_ROQ1-like"/>
</dbReference>
<evidence type="ECO:0000256" key="8">
    <source>
        <dbReference type="SAM" id="MobiDB-lite"/>
    </source>
</evidence>
<evidence type="ECO:0000256" key="5">
    <source>
        <dbReference type="ARBA" id="ARBA00022821"/>
    </source>
</evidence>
<dbReference type="SMART" id="SM00255">
    <property type="entry name" value="TIR"/>
    <property type="match status" value="1"/>
</dbReference>
<evidence type="ECO:0000313" key="11">
    <source>
        <dbReference type="Proteomes" id="UP000694861"/>
    </source>
</evidence>
<dbReference type="PRINTS" id="PR00364">
    <property type="entry name" value="DISEASERSIST"/>
</dbReference>